<organismHost>
    <name type="scientific">Pseudomonas aeruginosa</name>
    <dbReference type="NCBI Taxonomy" id="287"/>
</organismHost>
<evidence type="ECO:0000313" key="2">
    <source>
        <dbReference type="Proteomes" id="UP000008388"/>
    </source>
</evidence>
<dbReference type="GeneID" id="26643774"/>
<proteinExistence type="predicted"/>
<dbReference type="OrthoDB" id="40335at10239"/>
<accession>F8SJ89</accession>
<name>F8SJ89_BPPA3</name>
<dbReference type="RefSeq" id="YP_009217325.1">
    <property type="nucleotide sequence ID" value="NC_028999.1"/>
</dbReference>
<keyword evidence="2" id="KW-1185">Reference proteome</keyword>
<reference evidence="1 2" key="1">
    <citation type="journal article" date="2011" name="Microbiology">
        <title>The Pseudomonas aeruginosa generalized transducing phage phiPA3 is a new member of the phiKZ-like group of 'jumbo' phages, and infects model laboratory strains and clinical isolates from cystic fibrosis patients.</title>
        <authorList>
            <person name="Monson R."/>
            <person name="Foulds I."/>
            <person name="Foweraker J."/>
            <person name="Welch M."/>
            <person name="Salmond G.P."/>
        </authorList>
    </citation>
    <scope>NUCLEOTIDE SEQUENCE [LARGE SCALE GENOMIC DNA]</scope>
</reference>
<dbReference type="Proteomes" id="UP000008388">
    <property type="component" value="Segment"/>
</dbReference>
<sequence length="121" mass="13913">MNTHPSLFVRLIDKSKIEGILTSIRERGINEGDTVYARHLIGRKACCEAPAALFCRRNDVLIVTGIEVDSTGKIWYRVRHAKGTGEWSVGFRDITKMKPFSHNYSDEQKYYDSQREQDYVG</sequence>
<protein>
    <submittedName>
        <fullName evidence="1">Uncharacterized protein 246</fullName>
    </submittedName>
</protein>
<gene>
    <name evidence="1" type="primary">246</name>
</gene>
<evidence type="ECO:0000313" key="1">
    <source>
        <dbReference type="EMBL" id="AEH03669.1"/>
    </source>
</evidence>
<dbReference type="EMBL" id="HQ630627">
    <property type="protein sequence ID" value="AEH03669.1"/>
    <property type="molecule type" value="Genomic_DNA"/>
</dbReference>
<dbReference type="KEGG" id="vg:26643774"/>
<organism evidence="1 2">
    <name type="scientific">Pseudomonas phage PhiPA3</name>
    <name type="common">Pseudomonas aeruginosa phage PhiPA3</name>
    <dbReference type="NCBI Taxonomy" id="998086"/>
    <lineage>
        <taxon>Viruses</taxon>
        <taxon>Duplodnaviria</taxon>
        <taxon>Heunggongvirae</taxon>
        <taxon>Uroviricota</taxon>
        <taxon>Caudoviricetes</taxon>
        <taxon>Chimalliviridae</taxon>
        <taxon>Miltoncavirus</taxon>
        <taxon>Miltoncavirus PhiPA3</taxon>
    </lineage>
</organism>